<keyword evidence="1" id="KW-0472">Membrane</keyword>
<dbReference type="AlphaFoldDB" id="A0A448MZC2"/>
<keyword evidence="1" id="KW-0812">Transmembrane</keyword>
<evidence type="ECO:0008006" key="4">
    <source>
        <dbReference type="Google" id="ProtNLM"/>
    </source>
</evidence>
<dbReference type="RefSeq" id="WP_278692740.1">
    <property type="nucleotide sequence ID" value="NZ_CAJZDL010000029.1"/>
</dbReference>
<feature type="transmembrane region" description="Helical" evidence="1">
    <location>
        <begin position="43"/>
        <end position="64"/>
    </location>
</feature>
<dbReference type="NCBIfam" id="NF041635">
    <property type="entry name" value="STM3941_fam"/>
    <property type="match status" value="1"/>
</dbReference>
<evidence type="ECO:0000313" key="3">
    <source>
        <dbReference type="Proteomes" id="UP000273044"/>
    </source>
</evidence>
<keyword evidence="1" id="KW-1133">Transmembrane helix</keyword>
<accession>A0A448MZC2</accession>
<protein>
    <recommendedName>
        <fullName evidence="4">PH domain-containing protein</fullName>
    </recommendedName>
</protein>
<dbReference type="Proteomes" id="UP000273044">
    <property type="component" value="Chromosome"/>
</dbReference>
<sequence length="162" mass="17478">MEYPPVRLVQSRKRAILLILCCLVLVAGSLLVIFYGSSESRSAGFLGIGFFGVLGLPVCLYMLARPMYLLLDEDGFEMPLAGKRTHRSRWADVAGFELASLSGNPVVAITYRPDAAEGSVGREIAEKVFGTGGVINAGYGGLKAEQLCGLLESYRAHYSGKR</sequence>
<dbReference type="EMBL" id="LR134406">
    <property type="protein sequence ID" value="VEH70505.1"/>
    <property type="molecule type" value="Genomic_DNA"/>
</dbReference>
<evidence type="ECO:0000313" key="2">
    <source>
        <dbReference type="EMBL" id="VEH70505.1"/>
    </source>
</evidence>
<evidence type="ECO:0000256" key="1">
    <source>
        <dbReference type="SAM" id="Phobius"/>
    </source>
</evidence>
<name>A0A448MZC2_9ACTN</name>
<feature type="transmembrane region" description="Helical" evidence="1">
    <location>
        <begin position="15"/>
        <end position="37"/>
    </location>
</feature>
<keyword evidence="3" id="KW-1185">Reference proteome</keyword>
<proteinExistence type="predicted"/>
<gene>
    <name evidence="2" type="ORF">NCTC12967_01804</name>
</gene>
<organism evidence="2 3">
    <name type="scientific">Arachnia propionica</name>
    <dbReference type="NCBI Taxonomy" id="1750"/>
    <lineage>
        <taxon>Bacteria</taxon>
        <taxon>Bacillati</taxon>
        <taxon>Actinomycetota</taxon>
        <taxon>Actinomycetes</taxon>
        <taxon>Propionibacteriales</taxon>
        <taxon>Propionibacteriaceae</taxon>
        <taxon>Arachnia</taxon>
    </lineage>
</organism>
<dbReference type="InterPro" id="IPR048136">
    <property type="entry name" value="STM3941-like"/>
</dbReference>
<reference evidence="2 3" key="1">
    <citation type="submission" date="2018-12" db="EMBL/GenBank/DDBJ databases">
        <authorList>
            <consortium name="Pathogen Informatics"/>
        </authorList>
    </citation>
    <scope>NUCLEOTIDE SEQUENCE [LARGE SCALE GENOMIC DNA]</scope>
    <source>
        <strain evidence="2 3">NCTC12967</strain>
    </source>
</reference>